<dbReference type="Gene3D" id="3.30.460.40">
    <property type="match status" value="1"/>
</dbReference>
<accession>A0A0F9ENY2</accession>
<dbReference type="AlphaFoldDB" id="A0A0F9ENY2"/>
<proteinExistence type="predicted"/>
<reference evidence="1" key="1">
    <citation type="journal article" date="2015" name="Nature">
        <title>Complex archaea that bridge the gap between prokaryotes and eukaryotes.</title>
        <authorList>
            <person name="Spang A."/>
            <person name="Saw J.H."/>
            <person name="Jorgensen S.L."/>
            <person name="Zaremba-Niedzwiedzka K."/>
            <person name="Martijn J."/>
            <person name="Lind A.E."/>
            <person name="van Eijk R."/>
            <person name="Schleper C."/>
            <person name="Guy L."/>
            <person name="Ettema T.J."/>
        </authorList>
    </citation>
    <scope>NUCLEOTIDE SEQUENCE</scope>
</reference>
<name>A0A0F9ENY2_9ZZZZ</name>
<sequence length="416" mass="48970">MKKENEQILLKMPGELWLILSCLRASTDQNKRREIDSLGPKAIDWEVFIKLVNRHRVSSLVYKSLNRFEGDKIPTHVLIRLRERAHRNAQRILSKTTELVHILKGFDQRDIFALSFKGPVLGLLAYGDLCSRHVGDLDIMIPLESIEKADNFLRQEGYQRTHPGFTLTPRQHAVYQRNNYHFRYFCKERAIRVELHYRYGSNPALFPLKFDEAWERRQTVKLGGIDVATLSLEHTIQLICAHGAAHAWFRLFWLNDLAQLLYRHQTIDWTKQMGQANRLGIRRVMAEGVVLATLLLKSRLPQQVKIYGQTDKVVHDLVRMAYYRIRYSVDYPSKPFTLDYFREKLYDIRLRKDLPYKLNFFLYQIGPSYDEFESVILPDLLFFLYFFLRPFTWCFRWYKSSSFAPPMGHGAASGVG</sequence>
<organism evidence="1">
    <name type="scientific">marine sediment metagenome</name>
    <dbReference type="NCBI Taxonomy" id="412755"/>
    <lineage>
        <taxon>unclassified sequences</taxon>
        <taxon>metagenomes</taxon>
        <taxon>ecological metagenomes</taxon>
    </lineage>
</organism>
<evidence type="ECO:0008006" key="2">
    <source>
        <dbReference type="Google" id="ProtNLM"/>
    </source>
</evidence>
<dbReference type="EMBL" id="LAZR01026681">
    <property type="protein sequence ID" value="KKL67966.1"/>
    <property type="molecule type" value="Genomic_DNA"/>
</dbReference>
<dbReference type="InterPro" id="IPR039498">
    <property type="entry name" value="NTP_transf_5"/>
</dbReference>
<gene>
    <name evidence="1" type="ORF">LCGC14_2129690</name>
</gene>
<evidence type="ECO:0000313" key="1">
    <source>
        <dbReference type="EMBL" id="KKL67966.1"/>
    </source>
</evidence>
<feature type="non-terminal residue" evidence="1">
    <location>
        <position position="416"/>
    </location>
</feature>
<protein>
    <recommendedName>
        <fullName evidence="2">Renal dipeptidase</fullName>
    </recommendedName>
</protein>
<dbReference type="Pfam" id="PF14907">
    <property type="entry name" value="NTP_transf_5"/>
    <property type="match status" value="1"/>
</dbReference>
<comment type="caution">
    <text evidence="1">The sequence shown here is derived from an EMBL/GenBank/DDBJ whole genome shotgun (WGS) entry which is preliminary data.</text>
</comment>